<organism evidence="1 2">
    <name type="scientific">Hyaloscypha bicolor E</name>
    <dbReference type="NCBI Taxonomy" id="1095630"/>
    <lineage>
        <taxon>Eukaryota</taxon>
        <taxon>Fungi</taxon>
        <taxon>Dikarya</taxon>
        <taxon>Ascomycota</taxon>
        <taxon>Pezizomycotina</taxon>
        <taxon>Leotiomycetes</taxon>
        <taxon>Helotiales</taxon>
        <taxon>Hyaloscyphaceae</taxon>
        <taxon>Hyaloscypha</taxon>
        <taxon>Hyaloscypha bicolor</taxon>
    </lineage>
</organism>
<reference evidence="1 2" key="1">
    <citation type="submission" date="2016-04" db="EMBL/GenBank/DDBJ databases">
        <title>A degradative enzymes factory behind the ericoid mycorrhizal symbiosis.</title>
        <authorList>
            <consortium name="DOE Joint Genome Institute"/>
            <person name="Martino E."/>
            <person name="Morin E."/>
            <person name="Grelet G."/>
            <person name="Kuo A."/>
            <person name="Kohler A."/>
            <person name="Daghino S."/>
            <person name="Barry K."/>
            <person name="Choi C."/>
            <person name="Cichocki N."/>
            <person name="Clum A."/>
            <person name="Copeland A."/>
            <person name="Hainaut M."/>
            <person name="Haridas S."/>
            <person name="Labutti K."/>
            <person name="Lindquist E."/>
            <person name="Lipzen A."/>
            <person name="Khouja H.-R."/>
            <person name="Murat C."/>
            <person name="Ohm R."/>
            <person name="Olson A."/>
            <person name="Spatafora J."/>
            <person name="Veneault-Fourrey C."/>
            <person name="Henrissat B."/>
            <person name="Grigoriev I."/>
            <person name="Martin F."/>
            <person name="Perotto S."/>
        </authorList>
    </citation>
    <scope>NUCLEOTIDE SEQUENCE [LARGE SCALE GENOMIC DNA]</scope>
    <source>
        <strain evidence="1 2">E</strain>
    </source>
</reference>
<dbReference type="RefSeq" id="XP_024731791.1">
    <property type="nucleotide sequence ID" value="XM_024887229.1"/>
</dbReference>
<dbReference type="InParanoid" id="A0A2J6SVU5"/>
<dbReference type="EMBL" id="KZ613856">
    <property type="protein sequence ID" value="PMD54887.1"/>
    <property type="molecule type" value="Genomic_DNA"/>
</dbReference>
<accession>A0A2J6SVU5</accession>
<proteinExistence type="predicted"/>
<protein>
    <submittedName>
        <fullName evidence="1">Uncharacterized protein</fullName>
    </submittedName>
</protein>
<keyword evidence="2" id="KW-1185">Reference proteome</keyword>
<evidence type="ECO:0000313" key="1">
    <source>
        <dbReference type="EMBL" id="PMD54887.1"/>
    </source>
</evidence>
<sequence length="205" mass="23352">MDALGSAKFQFSHTPDNLACFDARWESYIEQGPAAIPYLLEWGKFTMLRSLWYEADGDNAYIECFFPDCIANTLKLYAKETLEELALLLGPIGRLWRSGRRWLMSGRLRAGTEPFAGRASEDIVCQVSDGRKRGELKNLNEVVLRNLDERDDDKVATVDVVKSDCEETCIMVELKEVSGKVSFHEEMRSLVERPAICANYPRKED</sequence>
<gene>
    <name evidence="1" type="ORF">K444DRAFT_666843</name>
</gene>
<dbReference type="AlphaFoldDB" id="A0A2J6SVU5"/>
<dbReference type="Proteomes" id="UP000235371">
    <property type="component" value="Unassembled WGS sequence"/>
</dbReference>
<evidence type="ECO:0000313" key="2">
    <source>
        <dbReference type="Proteomes" id="UP000235371"/>
    </source>
</evidence>
<name>A0A2J6SVU5_9HELO</name>
<dbReference type="GeneID" id="36595305"/>